<dbReference type="GeneID" id="9667124"/>
<dbReference type="HOGENOM" id="CLU_674536_0_0_1"/>
<evidence type="ECO:0000313" key="3">
    <source>
        <dbReference type="Proteomes" id="UP000005206"/>
    </source>
</evidence>
<protein>
    <submittedName>
        <fullName evidence="2">Uncharacterized protein</fullName>
    </submittedName>
</protein>
<evidence type="ECO:0000256" key="1">
    <source>
        <dbReference type="SAM" id="MobiDB-lite"/>
    </source>
</evidence>
<keyword evidence="3" id="KW-1185">Reference proteome</keyword>
<proteinExistence type="predicted"/>
<feature type="compositionally biased region" description="Polar residues" evidence="1">
    <location>
        <begin position="93"/>
        <end position="110"/>
    </location>
</feature>
<dbReference type="RefSeq" id="XP_003039605.1">
    <property type="nucleotide sequence ID" value="XM_003039559.1"/>
</dbReference>
<name>C7ZQ13_FUSV7</name>
<dbReference type="InParanoid" id="C7ZQ13"/>
<evidence type="ECO:0000313" key="2">
    <source>
        <dbReference type="EMBL" id="EEU33892.1"/>
    </source>
</evidence>
<dbReference type="AlphaFoldDB" id="C7ZQ13"/>
<dbReference type="Proteomes" id="UP000005206">
    <property type="component" value="Chromosome 17"/>
</dbReference>
<feature type="region of interest" description="Disordered" evidence="1">
    <location>
        <begin position="90"/>
        <end position="110"/>
    </location>
</feature>
<dbReference type="VEuPathDB" id="FungiDB:NECHADRAFT_88818"/>
<sequence length="408" mass="45048">MAEHFGSNGFDFGGGGFEFRDSSFGGSGFGHWSFPSSSPILNNHSTFDFFRDCNPYSGSSLDRPKPSAYSSVPKGPGNHEYDFFVSNLREGDASSSSEPPMAPTSDTTFMPRTFTTQRGSSNDSPGYNAPLNFIDQSWVTWSASGSGLPKLDIQLKTPRWAKAGRLEYDHSFTFDPHADLTFPCTTKRLVYKSPLERVEFGLGSYGDLPTWTTTQDAWIAFDVTGSRSKTIFSLASVADLVWMVLELQLTITGIATQRPRTCFVEHHHKVDGCGEGKVKVQHRTKSSDERGAHRDASMLPNWLLDPDRSTVLTACGPHEVAIEPRFDGQRHGALSHLLLKVLEGVGRKYRSTASKIINHYPSVTRPSSIYVRKRAFVNLLVTLPCTYIISTDMPGIQDIILAPLPLPA</sequence>
<dbReference type="KEGG" id="nhe:NECHADRAFT_88818"/>
<reference evidence="2 3" key="1">
    <citation type="journal article" date="2009" name="PLoS Genet.">
        <title>The genome of Nectria haematococca: contribution of supernumerary chromosomes to gene expansion.</title>
        <authorList>
            <person name="Coleman J.J."/>
            <person name="Rounsley S.D."/>
            <person name="Rodriguez-Carres M."/>
            <person name="Kuo A."/>
            <person name="Wasmann C.C."/>
            <person name="Grimwood J."/>
            <person name="Schmutz J."/>
            <person name="Taga M."/>
            <person name="White G.J."/>
            <person name="Zhou S."/>
            <person name="Schwartz D.C."/>
            <person name="Freitag M."/>
            <person name="Ma L.J."/>
            <person name="Danchin E.G."/>
            <person name="Henrissat B."/>
            <person name="Coutinho P.M."/>
            <person name="Nelson D.R."/>
            <person name="Straney D."/>
            <person name="Napoli C.A."/>
            <person name="Barker B.M."/>
            <person name="Gribskov M."/>
            <person name="Rep M."/>
            <person name="Kroken S."/>
            <person name="Molnar I."/>
            <person name="Rensing C."/>
            <person name="Kennell J.C."/>
            <person name="Zamora J."/>
            <person name="Farman M.L."/>
            <person name="Selker E.U."/>
            <person name="Salamov A."/>
            <person name="Shapiro H."/>
            <person name="Pangilinan J."/>
            <person name="Lindquist E."/>
            <person name="Lamers C."/>
            <person name="Grigoriev I.V."/>
            <person name="Geiser D.M."/>
            <person name="Covert S.F."/>
            <person name="Temporini E."/>
            <person name="Vanetten H.D."/>
        </authorList>
    </citation>
    <scope>NUCLEOTIDE SEQUENCE [LARGE SCALE GENOMIC DNA]</scope>
    <source>
        <strain evidence="3">ATCC MYA-4622 / CBS 123669 / FGSC 9596 / NRRL 45880 / 77-13-4</strain>
    </source>
</reference>
<gene>
    <name evidence="2" type="ORF">NECHADRAFT_88818</name>
</gene>
<dbReference type="OrthoDB" id="10460875at2759"/>
<dbReference type="EMBL" id="GG698978">
    <property type="protein sequence ID" value="EEU33892.1"/>
    <property type="molecule type" value="Genomic_DNA"/>
</dbReference>
<accession>C7ZQ13</accession>
<organism evidence="2 3">
    <name type="scientific">Fusarium vanettenii (strain ATCC MYA-4622 / CBS 123669 / FGSC 9596 / NRRL 45880 / 77-13-4)</name>
    <name type="common">Fusarium solani subsp. pisi</name>
    <dbReference type="NCBI Taxonomy" id="660122"/>
    <lineage>
        <taxon>Eukaryota</taxon>
        <taxon>Fungi</taxon>
        <taxon>Dikarya</taxon>
        <taxon>Ascomycota</taxon>
        <taxon>Pezizomycotina</taxon>
        <taxon>Sordariomycetes</taxon>
        <taxon>Hypocreomycetidae</taxon>
        <taxon>Hypocreales</taxon>
        <taxon>Nectriaceae</taxon>
        <taxon>Fusarium</taxon>
        <taxon>Fusarium solani species complex</taxon>
        <taxon>Fusarium vanettenii</taxon>
    </lineage>
</organism>